<dbReference type="PROSITE" id="PS50837">
    <property type="entry name" value="NACHT"/>
    <property type="match status" value="1"/>
</dbReference>
<dbReference type="SUPFAM" id="SSF52540">
    <property type="entry name" value="P-loop containing nucleoside triphosphate hydrolases"/>
    <property type="match status" value="1"/>
</dbReference>
<keyword evidence="3" id="KW-0677">Repeat</keyword>
<dbReference type="EMBL" id="Z80904">
    <property type="protein sequence ID" value="CAB02586.1"/>
    <property type="molecule type" value="Genomic_DNA"/>
</dbReference>
<dbReference type="AlphaFoldDB" id="Q94427"/>
<dbReference type="InterPro" id="IPR027417">
    <property type="entry name" value="P-loop_NTPase"/>
</dbReference>
<accession>Q94427</accession>
<dbReference type="InterPro" id="IPR050637">
    <property type="entry name" value="NLRP_innate_immun_reg"/>
</dbReference>
<keyword evidence="5" id="KW-0067">ATP-binding</keyword>
<dbReference type="PIR" id="T31665">
    <property type="entry name" value="T31665"/>
</dbReference>
<evidence type="ECO:0000313" key="7">
    <source>
        <dbReference type="EMBL" id="CAB02586.1"/>
    </source>
</evidence>
<dbReference type="InterPro" id="IPR032675">
    <property type="entry name" value="LRR_dom_sf"/>
</dbReference>
<reference evidence="7" key="3">
    <citation type="submission" date="2000-07" db="EMBL/GenBank/DDBJ databases">
        <authorList>
            <person name="Bird A.P."/>
            <person name="Clark V."/>
            <person name="Jones S.J.M."/>
            <person name="Leitgeb S."/>
            <person name="Lennard N."/>
            <person name="Tweedie S."/>
        </authorList>
    </citation>
    <scope>NUCLEOTIDE SEQUENCE</scope>
</reference>
<feature type="domain" description="NACHT" evidence="6">
    <location>
        <begin position="64"/>
        <end position="386"/>
    </location>
</feature>
<dbReference type="Gene3D" id="3.80.10.10">
    <property type="entry name" value="Ribonuclease Inhibitor"/>
    <property type="match status" value="1"/>
</dbReference>
<dbReference type="PANTHER" id="PTHR45690:SF19">
    <property type="entry name" value="NACHT, LRR AND PYD DOMAINS-CONTAINING PROTEIN 3"/>
    <property type="match status" value="1"/>
</dbReference>
<dbReference type="PANTHER" id="PTHR45690">
    <property type="entry name" value="NACHT, LRR AND PYD DOMAINS-CONTAINING PROTEIN 12"/>
    <property type="match status" value="1"/>
</dbReference>
<protein>
    <submittedName>
        <fullName evidence="7">COS1.4</fullName>
    </submittedName>
</protein>
<dbReference type="InterPro" id="IPR007111">
    <property type="entry name" value="NACHT_NTPase"/>
</dbReference>
<evidence type="ECO:0000256" key="1">
    <source>
        <dbReference type="ARBA" id="ARBA00004496"/>
    </source>
</evidence>
<evidence type="ECO:0000259" key="6">
    <source>
        <dbReference type="PROSITE" id="PS50837"/>
    </source>
</evidence>
<evidence type="ECO:0000256" key="3">
    <source>
        <dbReference type="ARBA" id="ARBA00022737"/>
    </source>
</evidence>
<evidence type="ECO:0000256" key="4">
    <source>
        <dbReference type="ARBA" id="ARBA00022741"/>
    </source>
</evidence>
<dbReference type="Gene3D" id="2.60.220.30">
    <property type="match status" value="1"/>
</dbReference>
<dbReference type="Gene3D" id="3.40.50.300">
    <property type="entry name" value="P-loop containing nucleotide triphosphate hydrolases"/>
    <property type="match status" value="1"/>
</dbReference>
<organism evidence="7">
    <name type="scientific">Ciona intestinalis</name>
    <name type="common">Transparent sea squirt</name>
    <name type="synonym">Ascidia intestinalis</name>
    <dbReference type="NCBI Taxonomy" id="7719"/>
    <lineage>
        <taxon>Eukaryota</taxon>
        <taxon>Metazoa</taxon>
        <taxon>Chordata</taxon>
        <taxon>Tunicata</taxon>
        <taxon>Ascidiacea</taxon>
        <taxon>Phlebobranchia</taxon>
        <taxon>Cionidae</taxon>
        <taxon>Ciona</taxon>
    </lineage>
</organism>
<dbReference type="GO" id="GO:0005524">
    <property type="term" value="F:ATP binding"/>
    <property type="evidence" value="ECO:0007669"/>
    <property type="project" value="UniProtKB-KW"/>
</dbReference>
<reference evidence="7" key="1">
    <citation type="journal article" date="1998" name="Proc. Natl. Acad. Sci. U.S.A.">
        <title>Gene number in an invertebrate chordate, Ciona intestinalis.</title>
        <authorList>
            <person name="Simmen M.W."/>
            <person name="Leitgeb S."/>
            <person name="Clark V.H."/>
            <person name="Jones S.J."/>
            <person name="Bird A."/>
        </authorList>
    </citation>
    <scope>NUCLEOTIDE SEQUENCE</scope>
</reference>
<sequence>MGNVEFGSAHAAVKIHQHPEPAPVNVQPLVTIDQLFDKALENAQCYTEDQSAEYAKWYIERHANTVWVVGPHGGGKTTLLKMMVNQILKHELLPDTEYIFFIYAKDIDFNKEMTLLEFLTTNSRVKVNYTEEESKALITFLHNNPNVAIFFDGLDEASLKELVGGYSICKLDEKSKPVDIMKNLFNLALLPKAKIVVTSTPDEMFNLQHCYRPTSIFEVLGFLEEAKNNLGTQLCGEKYPAIKKILDQQPNLAHLCYLPINFILIVFCLLSNEGSDIKTMTQVLIFSMTRFVESSHLKGEVPLDKVGAEMVKLACLAYKGLQQRKLVFEKTDFDDVKLADEMVTNFFHTYVDISSGIRIKILEGNKRSYFTHHIWQEFYAAVYLMLFVSYREFEQLKTIFEDTQWSVVVKFMFGICNPHAYKQLKIIFPATMIKDYEEKKKFLESMVMESLSSAKSEDLIRRFGWLHEYNDDETSKKFKDCLPVGLKMGVPKHLPEVKDLVYALKSFTKPHKLRLRSNWTTTTEVLETLLRGIHGTTTTITRFVINNIEMKDSLMELLLLHLDAMEKLRFDDVTNLSSYMESLSNAINQRSNKIQLDLWIHQQLNDDDVVYLAGCLGNISRLNMSHTYISSDQCRVLKQAIEQLPSIQVHQLYPDILSTYLNVMRPIIRFDFNTSVYFVHDQQFESSSKCWIGSRGGKLEVGGCELVVPPGALEKDVEIKLTASLSLESEFLETPTLQCELASLTLKKQVTIKLQTHVVLDKETIRRCKVTLVYTRVTTTVHWGKGWLNHTDICSIIDNIINKILDELKLNAFKLLMWKVIFIITILQDGVYEPSCEVYLNSLLYQNAGAVVWKVCWNLDLATRENELQEHHFTQETWTIPLSNDLILCLEKHETEAEVINIIPSGKIIPANQLNNSYCCNKKFKVVKQCTNEVHLIAKAKCGTFRWDDDLWFPLTITQKQQQPVQRNIQIGNVTGPATIVAGVNQTNAALLSSDVNQQQTTSQ</sequence>
<keyword evidence="2" id="KW-0963">Cytoplasm</keyword>
<dbReference type="GO" id="GO:0005829">
    <property type="term" value="C:cytosol"/>
    <property type="evidence" value="ECO:0007669"/>
    <property type="project" value="UniProtKB-SubCell"/>
</dbReference>
<reference evidence="7" key="2">
    <citation type="journal article" date="1999" name="Science">
        <title>Nonmethylated transposable elements and methylated genes in a chordate genome.</title>
        <authorList>
            <person name="Simmen M.W."/>
            <person name="Leitgeb S."/>
            <person name="Charlton J."/>
            <person name="Jones S.J."/>
            <person name="Harris B.R."/>
            <person name="Clark V.H."/>
            <person name="Bird A."/>
        </authorList>
    </citation>
    <scope>NUCLEOTIDE SEQUENCE</scope>
</reference>
<evidence type="ECO:0000256" key="2">
    <source>
        <dbReference type="ARBA" id="ARBA00022490"/>
    </source>
</evidence>
<dbReference type="Pfam" id="PF05729">
    <property type="entry name" value="NACHT"/>
    <property type="match status" value="1"/>
</dbReference>
<dbReference type="SUPFAM" id="SSF52047">
    <property type="entry name" value="RNI-like"/>
    <property type="match status" value="1"/>
</dbReference>
<comment type="subcellular location">
    <subcellularLocation>
        <location evidence="1">Cytoplasm</location>
    </subcellularLocation>
</comment>
<evidence type="ECO:0000256" key="5">
    <source>
        <dbReference type="ARBA" id="ARBA00022840"/>
    </source>
</evidence>
<proteinExistence type="predicted"/>
<keyword evidence="4" id="KW-0547">Nucleotide-binding</keyword>
<name>Q94427_CIOIN</name>